<evidence type="ECO:0000313" key="3">
    <source>
        <dbReference type="Proteomes" id="UP000013523"/>
    </source>
</evidence>
<evidence type="ECO:0000256" key="1">
    <source>
        <dbReference type="SAM" id="Phobius"/>
    </source>
</evidence>
<dbReference type="RefSeq" id="WP_015615217.1">
    <property type="nucleotide sequence ID" value="NC_021182.1"/>
</dbReference>
<sequence length="97" mass="10951">MNCHESKNDNQSNQEKPHSPLKHMLHMILCCAIPILLVAALPFLKLNVTLNRAILSISPLICPIMMGSMIFMMVKGSKKKKLDNEHLKNSTEIVKKD</sequence>
<dbReference type="AlphaFoldDB" id="R4K8N5"/>
<evidence type="ECO:0008006" key="4">
    <source>
        <dbReference type="Google" id="ProtNLM"/>
    </source>
</evidence>
<proteinExistence type="predicted"/>
<protein>
    <recommendedName>
        <fullName evidence="4">DUF2933 domain-containing protein</fullName>
    </recommendedName>
</protein>
<keyword evidence="3" id="KW-1185">Reference proteome</keyword>
<feature type="transmembrane region" description="Helical" evidence="1">
    <location>
        <begin position="50"/>
        <end position="74"/>
    </location>
</feature>
<dbReference type="PATRIC" id="fig|86416.3.peg.1989"/>
<feature type="transmembrane region" description="Helical" evidence="1">
    <location>
        <begin position="24"/>
        <end position="44"/>
    </location>
</feature>
<dbReference type="KEGG" id="cpas:Clopa_2018"/>
<dbReference type="STRING" id="86416.Clopa_2018"/>
<keyword evidence="1" id="KW-1133">Transmembrane helix</keyword>
<keyword evidence="1" id="KW-0812">Transmembrane</keyword>
<organism evidence="2 3">
    <name type="scientific">Clostridium pasteurianum BC1</name>
    <dbReference type="NCBI Taxonomy" id="86416"/>
    <lineage>
        <taxon>Bacteria</taxon>
        <taxon>Bacillati</taxon>
        <taxon>Bacillota</taxon>
        <taxon>Clostridia</taxon>
        <taxon>Eubacteriales</taxon>
        <taxon>Clostridiaceae</taxon>
        <taxon>Clostridium</taxon>
    </lineage>
</organism>
<dbReference type="HOGENOM" id="CLU_168119_0_0_9"/>
<dbReference type="Proteomes" id="UP000013523">
    <property type="component" value="Chromosome"/>
</dbReference>
<accession>R4K8N5</accession>
<evidence type="ECO:0000313" key="2">
    <source>
        <dbReference type="EMBL" id="AGK96909.1"/>
    </source>
</evidence>
<name>R4K8N5_CLOPA</name>
<keyword evidence="1" id="KW-0472">Membrane</keyword>
<reference evidence="2 3" key="1">
    <citation type="submission" date="2012-01" db="EMBL/GenBank/DDBJ databases">
        <title>Complete sequence of chromosome of Clostridium pasteurianum BC1.</title>
        <authorList>
            <consortium name="US DOE Joint Genome Institute"/>
            <person name="Lucas S."/>
            <person name="Han J."/>
            <person name="Lapidus A."/>
            <person name="Cheng J.-F."/>
            <person name="Goodwin L."/>
            <person name="Pitluck S."/>
            <person name="Peters L."/>
            <person name="Mikhailova N."/>
            <person name="Teshima H."/>
            <person name="Detter J.C."/>
            <person name="Han C."/>
            <person name="Tapia R."/>
            <person name="Land M."/>
            <person name="Hauser L."/>
            <person name="Kyrpides N."/>
            <person name="Ivanova N."/>
            <person name="Pagani I."/>
            <person name="Dunn J."/>
            <person name="Taghavi S."/>
            <person name="Francis A."/>
            <person name="van der Lelie D."/>
            <person name="Woyke T."/>
        </authorList>
    </citation>
    <scope>NUCLEOTIDE SEQUENCE [LARGE SCALE GENOMIC DNA]</scope>
    <source>
        <strain evidence="2 3">BC1</strain>
    </source>
</reference>
<dbReference type="EMBL" id="CP003261">
    <property type="protein sequence ID" value="AGK96909.1"/>
    <property type="molecule type" value="Genomic_DNA"/>
</dbReference>
<gene>
    <name evidence="2" type="ORF">Clopa_2018</name>
</gene>
<dbReference type="OrthoDB" id="2989509at2"/>